<keyword evidence="2" id="KW-1185">Reference proteome</keyword>
<organism evidence="1 2">
    <name type="scientific">Aquimarina rubra</name>
    <dbReference type="NCBI Taxonomy" id="1920033"/>
    <lineage>
        <taxon>Bacteria</taxon>
        <taxon>Pseudomonadati</taxon>
        <taxon>Bacteroidota</taxon>
        <taxon>Flavobacteriia</taxon>
        <taxon>Flavobacteriales</taxon>
        <taxon>Flavobacteriaceae</taxon>
        <taxon>Aquimarina</taxon>
    </lineage>
</organism>
<reference evidence="2" key="1">
    <citation type="journal article" date="2019" name="Int. J. Syst. Evol. Microbiol.">
        <title>The Global Catalogue of Microorganisms (GCM) 10K type strain sequencing project: providing services to taxonomists for standard genome sequencing and annotation.</title>
        <authorList>
            <consortium name="The Broad Institute Genomics Platform"/>
            <consortium name="The Broad Institute Genome Sequencing Center for Infectious Disease"/>
            <person name="Wu L."/>
            <person name="Ma J."/>
        </authorList>
    </citation>
    <scope>NUCLEOTIDE SEQUENCE [LARGE SCALE GENOMIC DNA]</scope>
    <source>
        <strain evidence="2">KCTC 52274</strain>
    </source>
</reference>
<protein>
    <submittedName>
        <fullName evidence="1">Tetratricopeptide repeat protein</fullName>
    </submittedName>
</protein>
<comment type="caution">
    <text evidence="1">The sequence shown here is derived from an EMBL/GenBank/DDBJ whole genome shotgun (WGS) entry which is preliminary data.</text>
</comment>
<dbReference type="RefSeq" id="WP_378295519.1">
    <property type="nucleotide sequence ID" value="NZ_JBHULE010000037.1"/>
</dbReference>
<evidence type="ECO:0000313" key="2">
    <source>
        <dbReference type="Proteomes" id="UP001597319"/>
    </source>
</evidence>
<proteinExistence type="predicted"/>
<gene>
    <name evidence="1" type="ORF">ACFSR1_23700</name>
</gene>
<accession>A0ABW5LPH2</accession>
<evidence type="ECO:0000313" key="1">
    <source>
        <dbReference type="EMBL" id="MFD2565701.1"/>
    </source>
</evidence>
<dbReference type="SUPFAM" id="SSF74653">
    <property type="entry name" value="TolA/TonB C-terminal domain"/>
    <property type="match status" value="1"/>
</dbReference>
<dbReference type="Gene3D" id="1.25.40.10">
    <property type="entry name" value="Tetratricopeptide repeat domain"/>
    <property type="match status" value="1"/>
</dbReference>
<dbReference type="Proteomes" id="UP001597319">
    <property type="component" value="Unassembled WGS sequence"/>
</dbReference>
<dbReference type="InterPro" id="IPR011990">
    <property type="entry name" value="TPR-like_helical_dom_sf"/>
</dbReference>
<dbReference type="EMBL" id="JBHULE010000037">
    <property type="protein sequence ID" value="MFD2565701.1"/>
    <property type="molecule type" value="Genomic_DNA"/>
</dbReference>
<dbReference type="Gene3D" id="3.30.1150.10">
    <property type="match status" value="1"/>
</dbReference>
<dbReference type="SUPFAM" id="SSF48452">
    <property type="entry name" value="TPR-like"/>
    <property type="match status" value="1"/>
</dbReference>
<sequence length="378" mass="44431">MRKYTLLLMVLMSQLISGQDIQEVLKNDICDCLDQLFKSGKANKENNTVLEQCLSKKINSYTTEFRQILIQEKFAQKNDKTFASLYKINPENLNAFIAGHQDYFVTQCQPYYWYVSAKRAKKLINIRYTVDEKYLKSISKKIKKEKHKKEHLYQRALIYMSRGEFEKAKADFYTYQEDDPNDDKITYHLGWACELNGEYGIAKAWYEQMIKKNNHFDAILGHSIVNRKIQDKARMDSLIDYMAYQRINQSANTIKNSELFTDRKLTEYPKPKNCKKLENNEEVKICFNNYFKNFVNTNFDVNVVEYGNLPSGVHRILTKYKVSKTGRIIDVFVLHDDPYIVNEITRVLYAIPTLEPGKVDGEPVEVRYSFPLTFLISE</sequence>
<name>A0ABW5LPH2_9FLAO</name>